<proteinExistence type="predicted"/>
<dbReference type="InterPro" id="IPR003789">
    <property type="entry name" value="Asn/Gln_tRNA_amidoTrase-B-like"/>
</dbReference>
<organism evidence="1">
    <name type="scientific">uncultured Alphaproteobacteria bacterium</name>
    <dbReference type="NCBI Taxonomy" id="91750"/>
    <lineage>
        <taxon>Bacteria</taxon>
        <taxon>Pseudomonadati</taxon>
        <taxon>Pseudomonadota</taxon>
        <taxon>Alphaproteobacteria</taxon>
        <taxon>environmental samples</taxon>
    </lineage>
</organism>
<dbReference type="PANTHER" id="PTHR28055:SF1">
    <property type="entry name" value="ALTERED INHERITANCE OF MITOCHONDRIA PROTEIN 41, MITOCHONDRIAL"/>
    <property type="match status" value="1"/>
</dbReference>
<dbReference type="AlphaFoldDB" id="A0A212KJ60"/>
<evidence type="ECO:0000313" key="1">
    <source>
        <dbReference type="EMBL" id="SBW11659.1"/>
    </source>
</evidence>
<dbReference type="InterPro" id="IPR019004">
    <property type="entry name" value="YqeY/Aim41"/>
</dbReference>
<dbReference type="InterPro" id="IPR023168">
    <property type="entry name" value="GatB_Yqey_C_2"/>
</dbReference>
<dbReference type="EMBL" id="FLUO01000002">
    <property type="protein sequence ID" value="SBW11659.1"/>
    <property type="molecule type" value="Genomic_DNA"/>
</dbReference>
<dbReference type="PANTHER" id="PTHR28055">
    <property type="entry name" value="ALTERED INHERITANCE OF MITOCHONDRIA PROTEIN 41, MITOCHONDRIAL"/>
    <property type="match status" value="1"/>
</dbReference>
<dbReference type="Gene3D" id="1.10.1510.10">
    <property type="entry name" value="Uncharacterised protein YqeY/AIM41 PF09424, N-terminal domain"/>
    <property type="match status" value="1"/>
</dbReference>
<dbReference type="Pfam" id="PF09424">
    <property type="entry name" value="YqeY"/>
    <property type="match status" value="1"/>
</dbReference>
<dbReference type="Gene3D" id="1.10.10.410">
    <property type="match status" value="1"/>
</dbReference>
<dbReference type="InterPro" id="IPR042184">
    <property type="entry name" value="YqeY/Aim41_N"/>
</dbReference>
<reference evidence="1" key="1">
    <citation type="submission" date="2016-04" db="EMBL/GenBank/DDBJ databases">
        <authorList>
            <person name="Evans L.H."/>
            <person name="Alamgir A."/>
            <person name="Owens N."/>
            <person name="Weber N.D."/>
            <person name="Virtaneva K."/>
            <person name="Barbian K."/>
            <person name="Babar A."/>
            <person name="Rosenke K."/>
        </authorList>
    </citation>
    <scope>NUCLEOTIDE SEQUENCE</scope>
    <source>
        <strain evidence="1">86</strain>
    </source>
</reference>
<name>A0A212KJ60_9PROT</name>
<accession>A0A212KJ60</accession>
<sequence>MNPERFWSRVVPFGVIAENAGGIVSLRTGLNDALKQAMLGRDELATSVLRLILAALKDRDIALRSQGRDDGLAEEEIVGMLQSMIKQRRESIKMYDQGGRPELAGKEAAEIAIIEGFLPKQMDEAEIKAAVDAAIAELGATTLKDIGRVMTLLRERHPGAMDFAKASAVTKTTLAG</sequence>
<dbReference type="GO" id="GO:0016884">
    <property type="term" value="F:carbon-nitrogen ligase activity, with glutamine as amido-N-donor"/>
    <property type="evidence" value="ECO:0007669"/>
    <property type="project" value="InterPro"/>
</dbReference>
<dbReference type="SUPFAM" id="SSF89095">
    <property type="entry name" value="GatB/YqeY motif"/>
    <property type="match status" value="1"/>
</dbReference>
<protein>
    <submittedName>
        <fullName evidence="1">GatB/Yqey</fullName>
    </submittedName>
</protein>
<gene>
    <name evidence="1" type="ORF">KL86APRO_20263</name>
</gene>